<dbReference type="Gene3D" id="2.60.40.2340">
    <property type="match status" value="5"/>
</dbReference>
<sequence>MRTMKSSMRLYGLLCAALLPVTVCLSCNKLIGDLIPSNEQKLISFDLKNVERFVCSTNTAIRDHSVTVTVPKGTDVTRLLPESVVSAQATLFPVTLRYLQEAFPATDVLKIGSAIGSFENIEAINKWFFEMYAENPNFTIPELIFPINFLSPVPFAVIGGQGKIELYTVKVLYDDGTDPATGTLPPGVNAEKNILSFTVGEPQIGESVIGENTVDFEVTAGTEVRALTVTATVSPHAVLIPLTESYLVPLLQSLGMDPLSVLSGYITAPNKEAYLRALFAPVNLSSVIVPLNKPIDFTNPVQFAVLGNDKDVKLYTATCKQTVTGAALKNFGFSKVKNPGLVKDGTVRIDHAAKTVTAELFYPVEYSNTGYDAFSLYCDVAYAGDEVEIKYRGRRYATNDKIRFRPENPSGAQYHLGTAEAKIIITFGTEQTEYRLFISFKEDPDTSRSITDFRFTKDKNSELKTLSMAAIANDGHEGTITATVLYTGSAKPESLIPTFITPGTVRVDGAVQTSGSTAQDFRKTLTYVCTSRDGQYTRRYTVKIRFVYAEPSLSVLKTFRFPAGINPLTKDCEGRIDQTARTVHITACYAGQKPKKLIPEFSATGEVTVDSLTQTGGSSVQDFEYPVYYKVTATDDPSVYTVYQVIVNFEYSADSGCELTEFKLLMQDNPSLTQDVTASISAHSGTVYALLPRGADVTNLIPRFTARGRVTVDNIEQTSGETAGDFSSVIEYKVTSENGLYTKTYRVTLQQAGGIIHVDPKATGRHNGSTWEDAFTNLEAALQKANEMPDGVNAEIWMSKDCTLNNKRYELKRTLTLRGGFLGIETEADQRNKDNKTVFNEVRFFSFGRELRGILTFDSIVFDKPWGTMYPIYEIQWNTAGENALVIANCNIRCNMDFISSGQRFASVTVKDVDANSKCSLPQCDTVTVQNVNTGSEDLSIRCDTATVDNYSGDDLYINNGNGVAPAQKVVIKNSRCWSIIYAKDIDVSNSKIYGEYHNFDVISLYNLPGYYNMELYPAASASIKMKNCDLGDISIKNDSSEVLKLKSVDITAVTIASLYVKNGGKVITERLSYSGNRVDTIKSLQLPACSVTIKNCNCKDTIDVSCNAKDFKAIMEAVPVHTDIENVSAKTIKCGYTTEDLRTIKREYSCPPYVFKEGQWMKMFLEPVPFASGGSHTLKDVKAENLYVSSGDSITLKGGSGYQPFRLEGQLKGALSFALRWNEEKQENYSYNAINFSSVVLNNETTPNSKIDIDNIYVQGEWFRARTNTLSVHKILPVWLQLGCVELQGRNSVTVTDCDFRNIVPFYAYYDQRPTEIRPSFLAVGGTVSLTGCTFDESFVQVGSGTCFDTHLNSTFNCTAAVWKK</sequence>
<dbReference type="KEGG" id="trz:GWP43_07020"/>
<proteinExistence type="predicted"/>
<name>A0A6P1Y0G4_9SPIR</name>
<protein>
    <submittedName>
        <fullName evidence="1">Uncharacterized protein</fullName>
    </submittedName>
</protein>
<organism evidence="1 2">
    <name type="scientific">Treponema vincentii</name>
    <dbReference type="NCBI Taxonomy" id="69710"/>
    <lineage>
        <taxon>Bacteria</taxon>
        <taxon>Pseudomonadati</taxon>
        <taxon>Spirochaetota</taxon>
        <taxon>Spirochaetia</taxon>
        <taxon>Spirochaetales</taxon>
        <taxon>Treponemataceae</taxon>
        <taxon>Treponema</taxon>
    </lineage>
</organism>
<evidence type="ECO:0000313" key="1">
    <source>
        <dbReference type="EMBL" id="QHX43237.1"/>
    </source>
</evidence>
<dbReference type="EMBL" id="CP048020">
    <property type="protein sequence ID" value="QHX43237.1"/>
    <property type="molecule type" value="Genomic_DNA"/>
</dbReference>
<accession>A0A6P1Y0G4</accession>
<gene>
    <name evidence="1" type="ORF">GWP43_07020</name>
</gene>
<dbReference type="Proteomes" id="UP000464374">
    <property type="component" value="Chromosome"/>
</dbReference>
<reference evidence="1 2" key="1">
    <citation type="submission" date="2020-01" db="EMBL/GenBank/DDBJ databases">
        <title>Complete genome sequence of a human oral phylogroup 1 Treponema sp. strain ATCC 700766, originally isolated from periodontitis dental plaque.</title>
        <authorList>
            <person name="Chan Y."/>
            <person name="Huo Y.-B."/>
            <person name="Yu X.-L."/>
            <person name="Zeng H."/>
            <person name="Leung W.-K."/>
            <person name="Watt R.M."/>
        </authorList>
    </citation>
    <scope>NUCLEOTIDE SEQUENCE [LARGE SCALE GENOMIC DNA]</scope>
    <source>
        <strain evidence="1 2">OMZ 804</strain>
    </source>
</reference>
<evidence type="ECO:0000313" key="2">
    <source>
        <dbReference type="Proteomes" id="UP000464374"/>
    </source>
</evidence>
<dbReference type="RefSeq" id="WP_162663566.1">
    <property type="nucleotide sequence ID" value="NZ_CP048020.1"/>
</dbReference>